<dbReference type="SUPFAM" id="SSF50969">
    <property type="entry name" value="YVTN repeat-like/Quinoprotein amine dehydrogenase"/>
    <property type="match status" value="1"/>
</dbReference>
<comment type="caution">
    <text evidence="4">The sequence shown here is derived from an EMBL/GenBank/DDBJ whole genome shotgun (WGS) entry which is preliminary data.</text>
</comment>
<sequence length="540" mass="58260">MRLLKITMLSLFFLTTYSSYSQNIGDFTSVTPASQTDQFVIPSTHKFQKIIETGDPLTAGGNFKVKPDFTAYVPISGSSTNGYLSINSEGSILTDGGGGVQILDINFNATTKLWETTASEDLNFAAVGGTAANCSGTVTSWGTVISCEEVAYNEGGTGLTDFNFDGYNDVGWNIEINPATKTVIGKHWAMGNFKHENVAIHSNNRTVYQGADDTVGHGFLYKFVATNAQDLSAGNLYVFSGSKSGVGSWILINDSTNPSHQLPAHRNITNSLSKAAGATVFEGIEDVEIGPDGMIYFAVKGAPDQRVYRFSDSDPLEASASTVTMETFVGGMSYDINDGVSTTSVAWGGGNDNLAFDGDGNLWVLQDDNSGSKQFYIWVVKNGHTQVSPQVELFGITPHDAEPTGITFTPDYKYLFMSFMAPNPTNVANQSDAAGNIVNFDKGTSLVIALSGNLGSSLSTDDRQFDKAYTFYPNPVNSSRELIIKGEDINNVKLYSILGKKILDIDYSDLSEVKLNLSDIQSGLYLFKVNDKETSKLVIN</sequence>
<keyword evidence="5" id="KW-1185">Reference proteome</keyword>
<reference evidence="4" key="1">
    <citation type="submission" date="2022-01" db="EMBL/GenBank/DDBJ databases">
        <title>Draft genome sequence of Sabulilitoribacter arenilitoris KCTC 52401.</title>
        <authorList>
            <person name="Oh J.-S."/>
        </authorList>
    </citation>
    <scope>NUCLEOTIDE SEQUENCE</scope>
    <source>
        <strain evidence="4">HMF6543</strain>
    </source>
</reference>
<dbReference type="Pfam" id="PF05787">
    <property type="entry name" value="PhoX"/>
    <property type="match status" value="1"/>
</dbReference>
<organism evidence="4 5">
    <name type="scientific">Wocania arenilitoris</name>
    <dbReference type="NCBI Taxonomy" id="2044858"/>
    <lineage>
        <taxon>Bacteria</taxon>
        <taxon>Pseudomonadati</taxon>
        <taxon>Bacteroidota</taxon>
        <taxon>Flavobacteriia</taxon>
        <taxon>Flavobacteriales</taxon>
        <taxon>Flavobacteriaceae</taxon>
        <taxon>Wocania</taxon>
    </lineage>
</organism>
<dbReference type="NCBIfam" id="TIGR04183">
    <property type="entry name" value="Por_Secre_tail"/>
    <property type="match status" value="1"/>
</dbReference>
<evidence type="ECO:0000259" key="3">
    <source>
        <dbReference type="Pfam" id="PF18962"/>
    </source>
</evidence>
<dbReference type="InterPro" id="IPR008557">
    <property type="entry name" value="PhoX"/>
</dbReference>
<feature type="domain" description="Secretion system C-terminal sorting" evidence="3">
    <location>
        <begin position="472"/>
        <end position="539"/>
    </location>
</feature>
<dbReference type="Proteomes" id="UP001199795">
    <property type="component" value="Unassembled WGS sequence"/>
</dbReference>
<gene>
    <name evidence="4" type="ORF">L3X37_10005</name>
</gene>
<dbReference type="InterPro" id="IPR026444">
    <property type="entry name" value="Secre_tail"/>
</dbReference>
<proteinExistence type="predicted"/>
<dbReference type="RefSeq" id="WP_237240038.1">
    <property type="nucleotide sequence ID" value="NZ_JAKKDU010000010.1"/>
</dbReference>
<dbReference type="PANTHER" id="PTHR35399:SF2">
    <property type="entry name" value="DUF839 DOMAIN-CONTAINING PROTEIN"/>
    <property type="match status" value="1"/>
</dbReference>
<feature type="chain" id="PRO_5041917263" evidence="2">
    <location>
        <begin position="22"/>
        <end position="540"/>
    </location>
</feature>
<evidence type="ECO:0000256" key="1">
    <source>
        <dbReference type="ARBA" id="ARBA00022729"/>
    </source>
</evidence>
<dbReference type="EMBL" id="JAKKDU010000010">
    <property type="protein sequence ID" value="MCF7568699.1"/>
    <property type="molecule type" value="Genomic_DNA"/>
</dbReference>
<dbReference type="AlphaFoldDB" id="A0AAE3EQW6"/>
<name>A0AAE3EQW6_9FLAO</name>
<evidence type="ECO:0000256" key="2">
    <source>
        <dbReference type="SAM" id="SignalP"/>
    </source>
</evidence>
<dbReference type="PANTHER" id="PTHR35399">
    <property type="entry name" value="SLR8030 PROTEIN"/>
    <property type="match status" value="1"/>
</dbReference>
<evidence type="ECO:0000313" key="4">
    <source>
        <dbReference type="EMBL" id="MCF7568699.1"/>
    </source>
</evidence>
<dbReference type="InterPro" id="IPR011044">
    <property type="entry name" value="Quino_amine_DH_bsu"/>
</dbReference>
<protein>
    <submittedName>
        <fullName evidence="4">DUF839 domain-containing protein</fullName>
    </submittedName>
</protein>
<feature type="signal peptide" evidence="2">
    <location>
        <begin position="1"/>
        <end position="21"/>
    </location>
</feature>
<keyword evidence="1 2" id="KW-0732">Signal</keyword>
<dbReference type="Pfam" id="PF18962">
    <property type="entry name" value="Por_Secre_tail"/>
    <property type="match status" value="1"/>
</dbReference>
<evidence type="ECO:0000313" key="5">
    <source>
        <dbReference type="Proteomes" id="UP001199795"/>
    </source>
</evidence>
<accession>A0AAE3EQW6</accession>